<dbReference type="OrthoDB" id="7996345at2"/>
<protein>
    <recommendedName>
        <fullName evidence="3">Head decoration protein</fullName>
    </recommendedName>
</protein>
<evidence type="ECO:0000313" key="1">
    <source>
        <dbReference type="EMBL" id="ODN70213.1"/>
    </source>
</evidence>
<accession>A0A1E3H1K2</accession>
<reference evidence="1 2" key="1">
    <citation type="submission" date="2016-07" db="EMBL/GenBank/DDBJ databases">
        <title>Draft Genome Sequence of Methylobrevis pamukkalensis PK2.</title>
        <authorList>
            <person name="Vasilenko O.V."/>
            <person name="Doronina N.V."/>
            <person name="Shmareva M.N."/>
            <person name="Tarlachkov S.V."/>
            <person name="Mustakhimov I."/>
            <person name="Trotsenko Y.A."/>
        </authorList>
    </citation>
    <scope>NUCLEOTIDE SEQUENCE [LARGE SCALE GENOMIC DNA]</scope>
    <source>
        <strain evidence="1 2">PK2</strain>
    </source>
</reference>
<evidence type="ECO:0000313" key="2">
    <source>
        <dbReference type="Proteomes" id="UP000094622"/>
    </source>
</evidence>
<dbReference type="Proteomes" id="UP000094622">
    <property type="component" value="Unassembled WGS sequence"/>
</dbReference>
<comment type="caution">
    <text evidence="1">The sequence shown here is derived from an EMBL/GenBank/DDBJ whole genome shotgun (WGS) entry which is preliminary data.</text>
</comment>
<name>A0A1E3H1K2_9HYPH</name>
<evidence type="ECO:0008006" key="3">
    <source>
        <dbReference type="Google" id="ProtNLM"/>
    </source>
</evidence>
<dbReference type="PATRIC" id="fig|1439726.3.peg.2612"/>
<keyword evidence="2" id="KW-1185">Reference proteome</keyword>
<organism evidence="1 2">
    <name type="scientific">Methylobrevis pamukkalensis</name>
    <dbReference type="NCBI Taxonomy" id="1439726"/>
    <lineage>
        <taxon>Bacteria</taxon>
        <taxon>Pseudomonadati</taxon>
        <taxon>Pseudomonadota</taxon>
        <taxon>Alphaproteobacteria</taxon>
        <taxon>Hyphomicrobiales</taxon>
        <taxon>Pleomorphomonadaceae</taxon>
        <taxon>Methylobrevis</taxon>
    </lineage>
</organism>
<dbReference type="Pfam" id="PF02924">
    <property type="entry name" value="HDPD"/>
    <property type="match status" value="1"/>
</dbReference>
<dbReference type="RefSeq" id="WP_069307089.1">
    <property type="nucleotide sequence ID" value="NZ_MCRJ01000058.1"/>
</dbReference>
<sequence>MVTLTEARHAGGFIVSEANNFRSRDEVVIAEGEVVAAGQVLAALYGDALTAVSAAKSGGNTGNGTLTMDATTPVLPGAKPGVYTVRCITAASNGGTFRVEDPDGNVLGDVAVGSAFTDDIKFAIADGSSDFIVGDGFDITLTLDAADVVWVAFDHDGTDGSQYAAGFAYDAYDATDAAVRGVGLVRDCEICEADVTWPSGMTAGEKAAARHQLSQRGIILR</sequence>
<dbReference type="InterPro" id="IPR004195">
    <property type="entry name" value="Head_decoration_D"/>
</dbReference>
<dbReference type="EMBL" id="MCRJ01000058">
    <property type="protein sequence ID" value="ODN70213.1"/>
    <property type="molecule type" value="Genomic_DNA"/>
</dbReference>
<gene>
    <name evidence="1" type="ORF">A6302_02487</name>
</gene>
<proteinExistence type="predicted"/>
<dbReference type="AlphaFoldDB" id="A0A1E3H1K2"/>